<keyword evidence="4" id="KW-1185">Reference proteome</keyword>
<feature type="region of interest" description="Disordered" evidence="1">
    <location>
        <begin position="174"/>
        <end position="199"/>
    </location>
</feature>
<feature type="domain" description="HPr kinase/phosphorylase C-terminal" evidence="2">
    <location>
        <begin position="25"/>
        <end position="100"/>
    </location>
</feature>
<name>A0ABT1CDD8_9PROT</name>
<dbReference type="Proteomes" id="UP001523401">
    <property type="component" value="Unassembled WGS sequence"/>
</dbReference>
<comment type="caution">
    <text evidence="3">The sequence shown here is derived from an EMBL/GenBank/DDBJ whole genome shotgun (WGS) entry which is preliminary data.</text>
</comment>
<gene>
    <name evidence="3" type="ORF">NF685_02355</name>
</gene>
<proteinExistence type="predicted"/>
<dbReference type="Gene3D" id="3.40.50.300">
    <property type="entry name" value="P-loop containing nucleotide triphosphate hydrolases"/>
    <property type="match status" value="1"/>
</dbReference>
<evidence type="ECO:0000313" key="4">
    <source>
        <dbReference type="Proteomes" id="UP001523401"/>
    </source>
</evidence>
<sequence>MIVHALSHNAQISDCTSPFAGDGSLAPPGSVHASCAALEGTGVLLSGPSGSGKSSLLLRLIDSGFSLVGDDRICLEGRSASPAPALAGLIGIRGLGIVRMPYLHKTVLGLHVQLVPGCVPPRLPERSIDEATGLWQLVLDGFHADSVSVIRTALRCFRGDLTLVCGLNGGTAHSLPSPETRNEDKLSSDFPSRGRRNGL</sequence>
<evidence type="ECO:0000313" key="3">
    <source>
        <dbReference type="EMBL" id="MCO6158870.1"/>
    </source>
</evidence>
<organism evidence="3 4">
    <name type="scientific">Asaia lannensis NBRC 102526</name>
    <dbReference type="NCBI Taxonomy" id="1307926"/>
    <lineage>
        <taxon>Bacteria</taxon>
        <taxon>Pseudomonadati</taxon>
        <taxon>Pseudomonadota</taxon>
        <taxon>Alphaproteobacteria</taxon>
        <taxon>Acetobacterales</taxon>
        <taxon>Acetobacteraceae</taxon>
        <taxon>Asaia</taxon>
    </lineage>
</organism>
<dbReference type="EMBL" id="JAMXQU010000001">
    <property type="protein sequence ID" value="MCO6158870.1"/>
    <property type="molecule type" value="Genomic_DNA"/>
</dbReference>
<reference evidence="3 4" key="1">
    <citation type="submission" date="2022-06" db="EMBL/GenBank/DDBJ databases">
        <title>Whole-genome of Asaia lannensis strain LMG 27011T.</title>
        <authorList>
            <person name="Sombolestani A."/>
        </authorList>
    </citation>
    <scope>NUCLEOTIDE SEQUENCE [LARGE SCALE GENOMIC DNA]</scope>
    <source>
        <strain evidence="3 4">NBRC 102526</strain>
    </source>
</reference>
<dbReference type="InterPro" id="IPR011104">
    <property type="entry name" value="Hpr_kin/Pase_C"/>
</dbReference>
<protein>
    <submittedName>
        <fullName evidence="3">Aldolase</fullName>
    </submittedName>
</protein>
<dbReference type="Pfam" id="PF07475">
    <property type="entry name" value="Hpr_kinase_C"/>
    <property type="match status" value="1"/>
</dbReference>
<dbReference type="RefSeq" id="WP_252848429.1">
    <property type="nucleotide sequence ID" value="NZ_JAMXQU010000001.1"/>
</dbReference>
<dbReference type="SUPFAM" id="SSF53795">
    <property type="entry name" value="PEP carboxykinase-like"/>
    <property type="match status" value="1"/>
</dbReference>
<evidence type="ECO:0000256" key="1">
    <source>
        <dbReference type="SAM" id="MobiDB-lite"/>
    </source>
</evidence>
<evidence type="ECO:0000259" key="2">
    <source>
        <dbReference type="Pfam" id="PF07475"/>
    </source>
</evidence>
<accession>A0ABT1CDD8</accession>
<dbReference type="InterPro" id="IPR027417">
    <property type="entry name" value="P-loop_NTPase"/>
</dbReference>